<dbReference type="AlphaFoldDB" id="A0A7X0LSI4"/>
<evidence type="ECO:0000313" key="3">
    <source>
        <dbReference type="Proteomes" id="UP000540423"/>
    </source>
</evidence>
<organism evidence="2 3">
    <name type="scientific">Streptomyces candidus</name>
    <dbReference type="NCBI Taxonomy" id="67283"/>
    <lineage>
        <taxon>Bacteria</taxon>
        <taxon>Bacillati</taxon>
        <taxon>Actinomycetota</taxon>
        <taxon>Actinomycetes</taxon>
        <taxon>Kitasatosporales</taxon>
        <taxon>Streptomycetaceae</taxon>
        <taxon>Streptomyces</taxon>
    </lineage>
</organism>
<reference evidence="2 3" key="1">
    <citation type="submission" date="2020-08" db="EMBL/GenBank/DDBJ databases">
        <title>Genomic Encyclopedia of Type Strains, Phase IV (KMG-IV): sequencing the most valuable type-strain genomes for metagenomic binning, comparative biology and taxonomic classification.</title>
        <authorList>
            <person name="Goeker M."/>
        </authorList>
    </citation>
    <scope>NUCLEOTIDE SEQUENCE [LARGE SCALE GENOMIC DNA]</scope>
    <source>
        <strain evidence="2 3">DSM 40141</strain>
    </source>
</reference>
<accession>A0A7X0LSI4</accession>
<gene>
    <name evidence="2" type="ORF">HNQ79_005802</name>
</gene>
<proteinExistence type="predicted"/>
<feature type="region of interest" description="Disordered" evidence="1">
    <location>
        <begin position="80"/>
        <end position="120"/>
    </location>
</feature>
<dbReference type="EMBL" id="JACHEM010000019">
    <property type="protein sequence ID" value="MBB6439290.1"/>
    <property type="molecule type" value="Genomic_DNA"/>
</dbReference>
<protein>
    <submittedName>
        <fullName evidence="2">Uncharacterized protein</fullName>
    </submittedName>
</protein>
<name>A0A7X0LSI4_9ACTN</name>
<evidence type="ECO:0000256" key="1">
    <source>
        <dbReference type="SAM" id="MobiDB-lite"/>
    </source>
</evidence>
<evidence type="ECO:0000313" key="2">
    <source>
        <dbReference type="EMBL" id="MBB6439290.1"/>
    </source>
</evidence>
<comment type="caution">
    <text evidence="2">The sequence shown here is derived from an EMBL/GenBank/DDBJ whole genome shotgun (WGS) entry which is preliminary data.</text>
</comment>
<sequence>MASVPVPATRPAMYWAHARSSSARPSSPVTTNVARSLPYDRSSRAVASATTKLAHSTSDDSLTARAPTVPAVVFCTTDRPVRSRDRSMPGELTVSNPGAGGPSLSATQSGRAALSASASSSDSARTICSAPWAKAQAATVKARMTSATTATGGVSVRSAMPRKRVSMRAMIGYGRPWARGARRRAVR</sequence>
<keyword evidence="3" id="KW-1185">Reference proteome</keyword>
<dbReference type="Proteomes" id="UP000540423">
    <property type="component" value="Unassembled WGS sequence"/>
</dbReference>
<feature type="compositionally biased region" description="Low complexity" evidence="1">
    <location>
        <begin position="109"/>
        <end position="120"/>
    </location>
</feature>